<gene>
    <name evidence="2" type="ORF">FHR32_004388</name>
</gene>
<keyword evidence="1" id="KW-1133">Transmembrane helix</keyword>
<dbReference type="RefSeq" id="WP_184755940.1">
    <property type="nucleotide sequence ID" value="NZ_BAABEK010000041.1"/>
</dbReference>
<evidence type="ECO:0000313" key="3">
    <source>
        <dbReference type="Proteomes" id="UP000534286"/>
    </source>
</evidence>
<name>A0A7W7RXH8_9ACTN</name>
<feature type="transmembrane region" description="Helical" evidence="1">
    <location>
        <begin position="33"/>
        <end position="54"/>
    </location>
</feature>
<organism evidence="2 3">
    <name type="scientific">Streptosporangium album</name>
    <dbReference type="NCBI Taxonomy" id="47479"/>
    <lineage>
        <taxon>Bacteria</taxon>
        <taxon>Bacillati</taxon>
        <taxon>Actinomycetota</taxon>
        <taxon>Actinomycetes</taxon>
        <taxon>Streptosporangiales</taxon>
        <taxon>Streptosporangiaceae</taxon>
        <taxon>Streptosporangium</taxon>
    </lineage>
</organism>
<proteinExistence type="predicted"/>
<protein>
    <submittedName>
        <fullName evidence="2">Uncharacterized protein</fullName>
    </submittedName>
</protein>
<dbReference type="Proteomes" id="UP000534286">
    <property type="component" value="Unassembled WGS sequence"/>
</dbReference>
<dbReference type="EMBL" id="JACHJU010000001">
    <property type="protein sequence ID" value="MBB4940083.1"/>
    <property type="molecule type" value="Genomic_DNA"/>
</dbReference>
<keyword evidence="1" id="KW-0812">Transmembrane</keyword>
<comment type="caution">
    <text evidence="2">The sequence shown here is derived from an EMBL/GenBank/DDBJ whole genome shotgun (WGS) entry which is preliminary data.</text>
</comment>
<sequence length="55" mass="5822">MSDPQLDPSGSTQQFRAFAQRNEPEAAPQKRSLTVPIAVAVAVVAVIAIAAYLIL</sequence>
<keyword evidence="3" id="KW-1185">Reference proteome</keyword>
<evidence type="ECO:0000256" key="1">
    <source>
        <dbReference type="SAM" id="Phobius"/>
    </source>
</evidence>
<keyword evidence="1" id="KW-0472">Membrane</keyword>
<dbReference type="AlphaFoldDB" id="A0A7W7RXH8"/>
<evidence type="ECO:0000313" key="2">
    <source>
        <dbReference type="EMBL" id="MBB4940083.1"/>
    </source>
</evidence>
<reference evidence="2 3" key="1">
    <citation type="submission" date="2020-08" db="EMBL/GenBank/DDBJ databases">
        <title>Sequencing the genomes of 1000 actinobacteria strains.</title>
        <authorList>
            <person name="Klenk H.-P."/>
        </authorList>
    </citation>
    <scope>NUCLEOTIDE SEQUENCE [LARGE SCALE GENOMIC DNA]</scope>
    <source>
        <strain evidence="2 3">DSM 43023</strain>
    </source>
</reference>
<accession>A0A7W7RXH8</accession>